<proteinExistence type="predicted"/>
<sequence>MLITSEGVIIRLRGKEISTFGRVSQGVKLMNLQDGVIVAGASKIKEEYIEDEANKALEEEDIPEEVLYQEDIPEAGIGGDFAETPDEE</sequence>
<dbReference type="GO" id="GO:0006265">
    <property type="term" value="P:DNA topological change"/>
    <property type="evidence" value="ECO:0007669"/>
    <property type="project" value="InterPro"/>
</dbReference>
<dbReference type="SUPFAM" id="SSF101904">
    <property type="entry name" value="GyrA/ParC C-terminal domain-like"/>
    <property type="match status" value="1"/>
</dbReference>
<dbReference type="GO" id="GO:0005524">
    <property type="term" value="F:ATP binding"/>
    <property type="evidence" value="ECO:0007669"/>
    <property type="project" value="InterPro"/>
</dbReference>
<dbReference type="AlphaFoldDB" id="A0A645JFA3"/>
<dbReference type="Pfam" id="PF03989">
    <property type="entry name" value="DNA_gyraseA_C"/>
    <property type="match status" value="1"/>
</dbReference>
<accession>A0A645JFA3</accession>
<dbReference type="EMBL" id="VSSQ01140080">
    <property type="protein sequence ID" value="MPN62281.1"/>
    <property type="molecule type" value="Genomic_DNA"/>
</dbReference>
<protein>
    <recommendedName>
        <fullName evidence="2">DNA gyrase subunit A</fullName>
    </recommendedName>
</protein>
<dbReference type="GO" id="GO:0003677">
    <property type="term" value="F:DNA binding"/>
    <property type="evidence" value="ECO:0007669"/>
    <property type="project" value="InterPro"/>
</dbReference>
<dbReference type="Gene3D" id="2.120.10.90">
    <property type="entry name" value="DNA gyrase/topoisomerase IV, subunit A, C-terminal"/>
    <property type="match status" value="1"/>
</dbReference>
<organism evidence="1">
    <name type="scientific">bioreactor metagenome</name>
    <dbReference type="NCBI Taxonomy" id="1076179"/>
    <lineage>
        <taxon>unclassified sequences</taxon>
        <taxon>metagenomes</taxon>
        <taxon>ecological metagenomes</taxon>
    </lineage>
</organism>
<name>A0A645JFA3_9ZZZZ</name>
<dbReference type="InterPro" id="IPR006691">
    <property type="entry name" value="GyrA/parC_rep"/>
</dbReference>
<dbReference type="GO" id="GO:0003916">
    <property type="term" value="F:DNA topoisomerase activity"/>
    <property type="evidence" value="ECO:0007669"/>
    <property type="project" value="InterPro"/>
</dbReference>
<evidence type="ECO:0000313" key="1">
    <source>
        <dbReference type="EMBL" id="MPN62281.1"/>
    </source>
</evidence>
<gene>
    <name evidence="1" type="ORF">SDC9_210028</name>
</gene>
<evidence type="ECO:0008006" key="2">
    <source>
        <dbReference type="Google" id="ProtNLM"/>
    </source>
</evidence>
<reference evidence="1" key="1">
    <citation type="submission" date="2019-08" db="EMBL/GenBank/DDBJ databases">
        <authorList>
            <person name="Kucharzyk K."/>
            <person name="Murdoch R.W."/>
            <person name="Higgins S."/>
            <person name="Loffler F."/>
        </authorList>
    </citation>
    <scope>NUCLEOTIDE SEQUENCE</scope>
</reference>
<dbReference type="InterPro" id="IPR035516">
    <property type="entry name" value="Gyrase/topoIV_suA_C"/>
</dbReference>
<comment type="caution">
    <text evidence="1">The sequence shown here is derived from an EMBL/GenBank/DDBJ whole genome shotgun (WGS) entry which is preliminary data.</text>
</comment>